<evidence type="ECO:0000259" key="9">
    <source>
        <dbReference type="PROSITE" id="PS50002"/>
    </source>
</evidence>
<dbReference type="SMART" id="SM00055">
    <property type="entry name" value="FCH"/>
    <property type="match status" value="1"/>
</dbReference>
<evidence type="ECO:0000313" key="12">
    <source>
        <dbReference type="Proteomes" id="UP000244309"/>
    </source>
</evidence>
<dbReference type="InterPro" id="IPR036028">
    <property type="entry name" value="SH3-like_dom_sf"/>
</dbReference>
<feature type="region of interest" description="Disordered" evidence="8">
    <location>
        <begin position="523"/>
        <end position="546"/>
    </location>
</feature>
<evidence type="ECO:0000256" key="2">
    <source>
        <dbReference type="ARBA" id="ARBA00023054"/>
    </source>
</evidence>
<evidence type="ECO:0000256" key="7">
    <source>
        <dbReference type="PROSITE-ProRule" id="PRU01077"/>
    </source>
</evidence>
<evidence type="ECO:0000256" key="5">
    <source>
        <dbReference type="ARBA" id="ARBA00074946"/>
    </source>
</evidence>
<dbReference type="Gene3D" id="1.20.1270.60">
    <property type="entry name" value="Arfaptin homology (AH) domain/BAR domain"/>
    <property type="match status" value="1"/>
</dbReference>
<name>A0A2V1AV72_9ASCO</name>
<accession>A0A2V1AV72</accession>
<dbReference type="PROSITE" id="PS51741">
    <property type="entry name" value="F_BAR"/>
    <property type="match status" value="1"/>
</dbReference>
<comment type="caution">
    <text evidence="11">The sequence shown here is derived from an EMBL/GenBank/DDBJ whole genome shotgun (WGS) entry which is preliminary data.</text>
</comment>
<keyword evidence="1 6" id="KW-0728">SH3 domain</keyword>
<dbReference type="InterPro" id="IPR001452">
    <property type="entry name" value="SH3_domain"/>
</dbReference>
<comment type="similarity">
    <text evidence="4">Belongs to the BZZ1 family.</text>
</comment>
<dbReference type="Pfam" id="PF00611">
    <property type="entry name" value="FCH"/>
    <property type="match status" value="1"/>
</dbReference>
<dbReference type="EMBL" id="PKFO01000005">
    <property type="protein sequence ID" value="PVH21223.1"/>
    <property type="molecule type" value="Genomic_DNA"/>
</dbReference>
<dbReference type="PRINTS" id="PR00452">
    <property type="entry name" value="SH3DOMAIN"/>
</dbReference>
<dbReference type="PANTHER" id="PTHR15735:SF21">
    <property type="entry name" value="PROTEIN NERVOUS WRECK"/>
    <property type="match status" value="1"/>
</dbReference>
<gene>
    <name evidence="11" type="ORF">CXQ85_000191</name>
</gene>
<dbReference type="PROSITE" id="PS50002">
    <property type="entry name" value="SH3"/>
    <property type="match status" value="2"/>
</dbReference>
<reference evidence="11 12" key="1">
    <citation type="submission" date="2017-12" db="EMBL/GenBank/DDBJ databases">
        <title>Genome Sequence of a Multidrug-Resistant Candida haemulonii Isolate from a Patient with Chronic Leg Ulcers in Israel.</title>
        <authorList>
            <person name="Chow N.A."/>
            <person name="Gade L."/>
            <person name="Batra D."/>
            <person name="Rowe L.A."/>
            <person name="Ben-Ami R."/>
            <person name="Loparev V.N."/>
            <person name="Litvintseva A.P."/>
        </authorList>
    </citation>
    <scope>NUCLEOTIDE SEQUENCE [LARGE SCALE GENOMIC DNA]</scope>
    <source>
        <strain evidence="11 12">B11899</strain>
    </source>
</reference>
<sequence>MSLQELSIGNDLKDQFKPSSKWINNGVSWLSDIESFYKERATIEQEYSAKLNDLCKRHFSKKAKQSSSLSVGDEPQITPGSLESASVVMWNEVLTQTENIAKERENLAGEFTNTIASNVIQLQSKCSNLSKHIETIHEFLDSEKTKVEDDVAKSKKHYDSLCQNTETARLKTEKSSNEKYQARLKEREIDMNIGKNAYLICISQANRLKDKYYFQDLPEVLDYYQDLNETRVTILNKILKNASIIERNSNDKVKDLLHDVDAVIDQNNPKLDVAMFIKHNNRAWKEPNDFVFEPCSFWHDDESLVTKEPELTDLKKRLNQTINKYNIGKENTLTAKQKLEEVAQDRSSSEDKESLRFDSRLDDVLTLLHKFMKEDSERVKLEVEIEIIQNFAGDQDMSYYEEAKPKKSRFGLFKNKKHHNTEQQGSETHSLHTVTSNITSHSGGLFSLRRNKTVASNNEGSALSLKASANYPYDADGDDEISLRPGESYDVLEEDDGSGWTTLRAGTGAQGLAPTSYLTITTGGSAAGGNDSGSTPKKKGPAVAPKRGAKRVEYVEALYDYVADEDNELSIRAGDKIVLVQADTDGSGWTEGELDGQKGLFPTAYVKRI</sequence>
<dbReference type="FunFam" id="1.20.1270.60:FF:000060">
    <property type="entry name" value="Actin polymerization protein Bzz1"/>
    <property type="match status" value="1"/>
</dbReference>
<dbReference type="InterPro" id="IPR027267">
    <property type="entry name" value="AH/BAR_dom_sf"/>
</dbReference>
<feature type="domain" description="SH3" evidence="9">
    <location>
        <begin position="462"/>
        <end position="523"/>
    </location>
</feature>
<keyword evidence="2 7" id="KW-0175">Coiled coil</keyword>
<dbReference type="CDD" id="cd11912">
    <property type="entry name" value="SH3_Bzz1_1"/>
    <property type="match status" value="1"/>
</dbReference>
<dbReference type="GO" id="GO:0030833">
    <property type="term" value="P:regulation of actin filament polymerization"/>
    <property type="evidence" value="ECO:0007669"/>
    <property type="project" value="TreeGrafter"/>
</dbReference>
<dbReference type="STRING" id="45357.A0A2V1AV72"/>
<proteinExistence type="inferred from homology"/>
<evidence type="ECO:0000256" key="4">
    <source>
        <dbReference type="ARBA" id="ARBA00061387"/>
    </source>
</evidence>
<dbReference type="AlphaFoldDB" id="A0A2V1AV72"/>
<dbReference type="FunFam" id="2.30.30.40:FF:000072">
    <property type="entry name" value="Unconventional Myosin IB"/>
    <property type="match status" value="1"/>
</dbReference>
<keyword evidence="12" id="KW-1185">Reference proteome</keyword>
<dbReference type="SUPFAM" id="SSF50044">
    <property type="entry name" value="SH3-domain"/>
    <property type="match status" value="2"/>
</dbReference>
<evidence type="ECO:0000256" key="8">
    <source>
        <dbReference type="SAM" id="MobiDB-lite"/>
    </source>
</evidence>
<dbReference type="SUPFAM" id="SSF103657">
    <property type="entry name" value="BAR/IMD domain-like"/>
    <property type="match status" value="1"/>
</dbReference>
<dbReference type="Gene3D" id="2.30.30.40">
    <property type="entry name" value="SH3 Domains"/>
    <property type="match status" value="2"/>
</dbReference>
<dbReference type="OrthoDB" id="8783038at2759"/>
<evidence type="ECO:0000256" key="6">
    <source>
        <dbReference type="PROSITE-ProRule" id="PRU00192"/>
    </source>
</evidence>
<evidence type="ECO:0000313" key="11">
    <source>
        <dbReference type="EMBL" id="PVH21223.1"/>
    </source>
</evidence>
<dbReference type="Pfam" id="PF00018">
    <property type="entry name" value="SH3_1"/>
    <property type="match status" value="1"/>
</dbReference>
<dbReference type="SMART" id="SM00326">
    <property type="entry name" value="SH3"/>
    <property type="match status" value="2"/>
</dbReference>
<dbReference type="RefSeq" id="XP_025342163.1">
    <property type="nucleotide sequence ID" value="XM_025483948.1"/>
</dbReference>
<protein>
    <recommendedName>
        <fullName evidence="5">Protein BZZ1</fullName>
    </recommendedName>
</protein>
<comment type="function">
    <text evidence="3">Plays a role in endocytosis and trafficking to the vacuole. Functions with type I myosins to restore polarity of the actin cytoskeleton after NaCl stress.</text>
</comment>
<dbReference type="InterPro" id="IPR035459">
    <property type="entry name" value="Bzz1_SH3_1"/>
</dbReference>
<dbReference type="VEuPathDB" id="FungiDB:CXQ85_000191"/>
<dbReference type="InterPro" id="IPR001060">
    <property type="entry name" value="FCH_dom"/>
</dbReference>
<evidence type="ECO:0000256" key="1">
    <source>
        <dbReference type="ARBA" id="ARBA00022443"/>
    </source>
</evidence>
<evidence type="ECO:0000256" key="3">
    <source>
        <dbReference type="ARBA" id="ARBA00054085"/>
    </source>
</evidence>
<evidence type="ECO:0000259" key="10">
    <source>
        <dbReference type="PROSITE" id="PS51741"/>
    </source>
</evidence>
<dbReference type="GeneID" id="37005524"/>
<dbReference type="PANTHER" id="PTHR15735">
    <property type="entry name" value="FCH AND DOUBLE SH3 DOMAINS PROTEIN"/>
    <property type="match status" value="1"/>
</dbReference>
<feature type="domain" description="F-BAR" evidence="10">
    <location>
        <begin position="6"/>
        <end position="272"/>
    </location>
</feature>
<dbReference type="Pfam" id="PF14604">
    <property type="entry name" value="SH3_9"/>
    <property type="match status" value="1"/>
</dbReference>
<organism evidence="11 12">
    <name type="scientific">Candidozyma haemuli</name>
    <dbReference type="NCBI Taxonomy" id="45357"/>
    <lineage>
        <taxon>Eukaryota</taxon>
        <taxon>Fungi</taxon>
        <taxon>Dikarya</taxon>
        <taxon>Ascomycota</taxon>
        <taxon>Saccharomycotina</taxon>
        <taxon>Pichiomycetes</taxon>
        <taxon>Metschnikowiaceae</taxon>
        <taxon>Candidozyma</taxon>
    </lineage>
</organism>
<dbReference type="GO" id="GO:0030864">
    <property type="term" value="C:cortical actin cytoskeleton"/>
    <property type="evidence" value="ECO:0007669"/>
    <property type="project" value="UniProtKB-ARBA"/>
</dbReference>
<dbReference type="InterPro" id="IPR031160">
    <property type="entry name" value="F_BAR_dom"/>
</dbReference>
<feature type="domain" description="SH3" evidence="9">
    <location>
        <begin position="550"/>
        <end position="609"/>
    </location>
</feature>
<dbReference type="GO" id="GO:0045010">
    <property type="term" value="P:actin nucleation"/>
    <property type="evidence" value="ECO:0007669"/>
    <property type="project" value="UniProtKB-ARBA"/>
</dbReference>
<dbReference type="Proteomes" id="UP000244309">
    <property type="component" value="Unassembled WGS sequence"/>
</dbReference>